<dbReference type="EMBL" id="PVQB02000007">
    <property type="protein sequence ID" value="KAF4345886.1"/>
    <property type="molecule type" value="Genomic_DNA"/>
</dbReference>
<protein>
    <submittedName>
        <fullName evidence="2">Uncharacterized protein</fullName>
    </submittedName>
</protein>
<proteinExistence type="predicted"/>
<dbReference type="OrthoDB" id="4766028at2759"/>
<sequence length="220" mass="23409">MQYKLEILIAVCLAATQTAAYSHGEQGQFEGKAIKWQQLAEGVFTGVPAEQWDDKIHKPGFQELDFDEIMSWSGNNSTLKDRNLQLEDRNIPDTCKLAVGCAKKWSGVFLSEAYNAFFQAAGYVSGGKVMEFLNQPFVANAAGVAVAGVISGQINEATKKDCSNSGSELDVVTQAVKEALASNPESSSVSVSVTGPAGTWAVDITARPKGQDPPAKCADA</sequence>
<keyword evidence="1" id="KW-0732">Signal</keyword>
<organism evidence="2 3">
    <name type="scientific">Fusarium beomiforme</name>
    <dbReference type="NCBI Taxonomy" id="44412"/>
    <lineage>
        <taxon>Eukaryota</taxon>
        <taxon>Fungi</taxon>
        <taxon>Dikarya</taxon>
        <taxon>Ascomycota</taxon>
        <taxon>Pezizomycotina</taxon>
        <taxon>Sordariomycetes</taxon>
        <taxon>Hypocreomycetidae</taxon>
        <taxon>Hypocreales</taxon>
        <taxon>Nectriaceae</taxon>
        <taxon>Fusarium</taxon>
        <taxon>Fusarium burgessii species complex</taxon>
    </lineage>
</organism>
<evidence type="ECO:0000313" key="2">
    <source>
        <dbReference type="EMBL" id="KAF4345886.1"/>
    </source>
</evidence>
<evidence type="ECO:0000313" key="3">
    <source>
        <dbReference type="Proteomes" id="UP000730481"/>
    </source>
</evidence>
<accession>A0A9P5AWM4</accession>
<reference evidence="2" key="2">
    <citation type="submission" date="2020-02" db="EMBL/GenBank/DDBJ databases">
        <title>Identification and distribution of gene clusters putatively required for synthesis of sphingolipid metabolism inhibitors in phylogenetically diverse species of the filamentous fungus Fusarium.</title>
        <authorList>
            <person name="Kim H.-S."/>
            <person name="Busman M."/>
            <person name="Brown D.W."/>
            <person name="Divon H."/>
            <person name="Uhlig S."/>
            <person name="Proctor R.H."/>
        </authorList>
    </citation>
    <scope>NUCLEOTIDE SEQUENCE</scope>
    <source>
        <strain evidence="2">NRRL 25174</strain>
    </source>
</reference>
<comment type="caution">
    <text evidence="2">The sequence shown here is derived from an EMBL/GenBank/DDBJ whole genome shotgun (WGS) entry which is preliminary data.</text>
</comment>
<evidence type="ECO:0000256" key="1">
    <source>
        <dbReference type="SAM" id="SignalP"/>
    </source>
</evidence>
<dbReference type="Proteomes" id="UP000730481">
    <property type="component" value="Unassembled WGS sequence"/>
</dbReference>
<name>A0A9P5AWM4_9HYPO</name>
<reference evidence="2" key="1">
    <citation type="journal article" date="2017" name="Mycologia">
        <title>Fusarium algeriense, sp. nov., a novel toxigenic crown rot pathogen of durum wheat from Algeria is nested in the Fusarium burgessii species complex.</title>
        <authorList>
            <person name="Laraba I."/>
            <person name="Keddad A."/>
            <person name="Boureghda H."/>
            <person name="Abdallah N."/>
            <person name="Vaughan M.M."/>
            <person name="Proctor R.H."/>
            <person name="Busman M."/>
            <person name="O'Donnell K."/>
        </authorList>
    </citation>
    <scope>NUCLEOTIDE SEQUENCE</scope>
    <source>
        <strain evidence="2">NRRL 25174</strain>
    </source>
</reference>
<gene>
    <name evidence="2" type="ORF">FBEOM_177</name>
</gene>
<keyword evidence="3" id="KW-1185">Reference proteome</keyword>
<dbReference type="AlphaFoldDB" id="A0A9P5AWM4"/>
<feature type="chain" id="PRO_5040377191" evidence="1">
    <location>
        <begin position="21"/>
        <end position="220"/>
    </location>
</feature>
<feature type="signal peptide" evidence="1">
    <location>
        <begin position="1"/>
        <end position="20"/>
    </location>
</feature>